<evidence type="ECO:0008006" key="4">
    <source>
        <dbReference type="Google" id="ProtNLM"/>
    </source>
</evidence>
<feature type="region of interest" description="Disordered" evidence="1">
    <location>
        <begin position="46"/>
        <end position="89"/>
    </location>
</feature>
<dbReference type="EMBL" id="JACGCM010002619">
    <property type="protein sequence ID" value="KAF6137873.1"/>
    <property type="molecule type" value="Genomic_DNA"/>
</dbReference>
<feature type="region of interest" description="Disordered" evidence="1">
    <location>
        <begin position="120"/>
        <end position="149"/>
    </location>
</feature>
<gene>
    <name evidence="2" type="ORF">GIB67_014002</name>
</gene>
<proteinExistence type="predicted"/>
<keyword evidence="3" id="KW-1185">Reference proteome</keyword>
<evidence type="ECO:0000256" key="1">
    <source>
        <dbReference type="SAM" id="MobiDB-lite"/>
    </source>
</evidence>
<organism evidence="2 3">
    <name type="scientific">Kingdonia uniflora</name>
    <dbReference type="NCBI Taxonomy" id="39325"/>
    <lineage>
        <taxon>Eukaryota</taxon>
        <taxon>Viridiplantae</taxon>
        <taxon>Streptophyta</taxon>
        <taxon>Embryophyta</taxon>
        <taxon>Tracheophyta</taxon>
        <taxon>Spermatophyta</taxon>
        <taxon>Magnoliopsida</taxon>
        <taxon>Ranunculales</taxon>
        <taxon>Circaeasteraceae</taxon>
        <taxon>Kingdonia</taxon>
    </lineage>
</organism>
<dbReference type="OrthoDB" id="785835at2759"/>
<feature type="compositionally biased region" description="Basic and acidic residues" evidence="1">
    <location>
        <begin position="125"/>
        <end position="149"/>
    </location>
</feature>
<dbReference type="AlphaFoldDB" id="A0A7J7L5L7"/>
<protein>
    <recommendedName>
        <fullName evidence="4">Transposase MuDR plant domain-containing protein</fullName>
    </recommendedName>
</protein>
<reference evidence="2 3" key="1">
    <citation type="journal article" date="2020" name="IScience">
        <title>Genome Sequencing of the Endangered Kingdonia uniflora (Circaeasteraceae, Ranunculales) Reveals Potential Mechanisms of Evolutionary Specialization.</title>
        <authorList>
            <person name="Sun Y."/>
            <person name="Deng T."/>
            <person name="Zhang A."/>
            <person name="Moore M.J."/>
            <person name="Landis J.B."/>
            <person name="Lin N."/>
            <person name="Zhang H."/>
            <person name="Zhang X."/>
            <person name="Huang J."/>
            <person name="Zhang X."/>
            <person name="Sun H."/>
            <person name="Wang H."/>
        </authorList>
    </citation>
    <scope>NUCLEOTIDE SEQUENCE [LARGE SCALE GENOMIC DNA]</scope>
    <source>
        <strain evidence="2">TB1705</strain>
        <tissue evidence="2">Leaf</tissue>
    </source>
</reference>
<feature type="compositionally biased region" description="Acidic residues" evidence="1">
    <location>
        <begin position="52"/>
        <end position="65"/>
    </location>
</feature>
<sequence>MWEYSNIKKVGDVYFYLINQGHNEALDENNGVDHVSHHHVYVEVDLERLTSDSEEDSGYSEEDYDDSRSTDMSGPTNDDMSNPIKSESGNMTLDDIVELCRAPDISLGFWGPVYEVCGSSNPVIGEDKEKNKEKGKGKQKQKENVQKIKGEQAKALIKKRLRPSDLPEEELDELPTIYDSDGDIIITEEDKVDETPEIGITFTVGETSQVPNSVGANPEIDPNNLQVEEGYYSTHTSQDGNDGPTQEDIDRVDEELIYFARDTENIFSVEESKVLRKDHVQQYDELNCLGCCGTKGLIEVVGEIFPNANHRYCFRHMYKNMKKCHKVTHLEMLIRGAAKSFKESDKKKFLNELLLTDPAAYEWLHREPYEYWAMSHLDFSLKCEHITNNLNA</sequence>
<dbReference type="Proteomes" id="UP000541444">
    <property type="component" value="Unassembled WGS sequence"/>
</dbReference>
<evidence type="ECO:0000313" key="2">
    <source>
        <dbReference type="EMBL" id="KAF6137873.1"/>
    </source>
</evidence>
<feature type="compositionally biased region" description="Polar residues" evidence="1">
    <location>
        <begin position="72"/>
        <end position="89"/>
    </location>
</feature>
<evidence type="ECO:0000313" key="3">
    <source>
        <dbReference type="Proteomes" id="UP000541444"/>
    </source>
</evidence>
<comment type="caution">
    <text evidence="2">The sequence shown here is derived from an EMBL/GenBank/DDBJ whole genome shotgun (WGS) entry which is preliminary data.</text>
</comment>
<name>A0A7J7L5L7_9MAGN</name>
<accession>A0A7J7L5L7</accession>